<feature type="transmembrane region" description="Helical" evidence="9">
    <location>
        <begin position="216"/>
        <end position="236"/>
    </location>
</feature>
<keyword evidence="3" id="KW-0813">Transport</keyword>
<dbReference type="EMBL" id="LT669839">
    <property type="protein sequence ID" value="SHD76370.1"/>
    <property type="molecule type" value="Genomic_DNA"/>
</dbReference>
<evidence type="ECO:0000256" key="6">
    <source>
        <dbReference type="ARBA" id="ARBA00022989"/>
    </source>
</evidence>
<evidence type="ECO:0000313" key="10">
    <source>
        <dbReference type="EMBL" id="SHD76370.1"/>
    </source>
</evidence>
<evidence type="ECO:0000256" key="9">
    <source>
        <dbReference type="SAM" id="Phobius"/>
    </source>
</evidence>
<evidence type="ECO:0000256" key="8">
    <source>
        <dbReference type="RuleBase" id="RU362091"/>
    </source>
</evidence>
<feature type="transmembrane region" description="Helical" evidence="9">
    <location>
        <begin position="380"/>
        <end position="402"/>
    </location>
</feature>
<proteinExistence type="inferred from homology"/>
<dbReference type="PANTHER" id="PTHR48086">
    <property type="entry name" value="SODIUM/PROLINE SYMPORTER-RELATED"/>
    <property type="match status" value="1"/>
</dbReference>
<evidence type="ECO:0000256" key="4">
    <source>
        <dbReference type="ARBA" id="ARBA00022475"/>
    </source>
</evidence>
<protein>
    <submittedName>
        <fullName evidence="10">Putative Solute:sodium symporter (SSS) family transporter</fullName>
    </submittedName>
</protein>
<dbReference type="CDD" id="cd10322">
    <property type="entry name" value="SLC5sbd"/>
    <property type="match status" value="1"/>
</dbReference>
<organism evidence="10 11">
    <name type="scientific">[Clostridium] ultunense Esp</name>
    <dbReference type="NCBI Taxonomy" id="1288971"/>
    <lineage>
        <taxon>Bacteria</taxon>
        <taxon>Bacillati</taxon>
        <taxon>Bacillota</taxon>
        <taxon>Tissierellia</taxon>
        <taxon>Tissierellales</taxon>
        <taxon>Tepidimicrobiaceae</taxon>
        <taxon>Schnuerera</taxon>
    </lineage>
</organism>
<evidence type="ECO:0000256" key="2">
    <source>
        <dbReference type="ARBA" id="ARBA00006434"/>
    </source>
</evidence>
<feature type="transmembrane region" description="Helical" evidence="9">
    <location>
        <begin position="408"/>
        <end position="428"/>
    </location>
</feature>
<keyword evidence="7 9" id="KW-0472">Membrane</keyword>
<dbReference type="InterPro" id="IPR018212">
    <property type="entry name" value="Na/solute_symporter_CS"/>
</dbReference>
<feature type="transmembrane region" description="Helical" evidence="9">
    <location>
        <begin position="440"/>
        <end position="458"/>
    </location>
</feature>
<dbReference type="InterPro" id="IPR001734">
    <property type="entry name" value="Na/solute_symporter"/>
</dbReference>
<reference evidence="10 11" key="1">
    <citation type="submission" date="2016-11" db="EMBL/GenBank/DDBJ databases">
        <authorList>
            <person name="Manzoor S."/>
        </authorList>
    </citation>
    <scope>NUCLEOTIDE SEQUENCE [LARGE SCALE GENOMIC DNA]</scope>
    <source>
        <strain evidence="10">Clostridium ultunense strain Esp</strain>
    </source>
</reference>
<dbReference type="PROSITE" id="PS00456">
    <property type="entry name" value="NA_SOLUT_SYMP_1"/>
    <property type="match status" value="1"/>
</dbReference>
<evidence type="ECO:0000256" key="1">
    <source>
        <dbReference type="ARBA" id="ARBA00004141"/>
    </source>
</evidence>
<name>A0A1M4PLP0_9FIRM</name>
<feature type="transmembrane region" description="Helical" evidence="9">
    <location>
        <begin position="6"/>
        <end position="24"/>
    </location>
</feature>
<keyword evidence="5 9" id="KW-0812">Transmembrane</keyword>
<dbReference type="NCBIfam" id="TIGR00813">
    <property type="entry name" value="sss"/>
    <property type="match status" value="1"/>
</dbReference>
<feature type="transmembrane region" description="Helical" evidence="9">
    <location>
        <begin position="74"/>
        <end position="92"/>
    </location>
</feature>
<evidence type="ECO:0000313" key="11">
    <source>
        <dbReference type="Proteomes" id="UP000245423"/>
    </source>
</evidence>
<keyword evidence="6 9" id="KW-1133">Transmembrane helix</keyword>
<evidence type="ECO:0000256" key="5">
    <source>
        <dbReference type="ARBA" id="ARBA00022692"/>
    </source>
</evidence>
<dbReference type="RefSeq" id="WP_025640657.1">
    <property type="nucleotide sequence ID" value="NZ_LT669839.1"/>
</dbReference>
<dbReference type="Gene3D" id="1.20.1730.10">
    <property type="entry name" value="Sodium/glucose cotransporter"/>
    <property type="match status" value="1"/>
</dbReference>
<dbReference type="InterPro" id="IPR038377">
    <property type="entry name" value="Na/Glc_symporter_sf"/>
</dbReference>
<feature type="transmembrane region" description="Helical" evidence="9">
    <location>
        <begin position="150"/>
        <end position="171"/>
    </location>
</feature>
<gene>
    <name evidence="10" type="ORF">CUESP1_0994</name>
</gene>
<dbReference type="Proteomes" id="UP000245423">
    <property type="component" value="Chromosome 1"/>
</dbReference>
<dbReference type="GO" id="GO:0005886">
    <property type="term" value="C:plasma membrane"/>
    <property type="evidence" value="ECO:0007669"/>
    <property type="project" value="TreeGrafter"/>
</dbReference>
<evidence type="ECO:0000256" key="3">
    <source>
        <dbReference type="ARBA" id="ARBA00022448"/>
    </source>
</evidence>
<sequence length="478" mass="51521">MNILDVLAIISVFLIVAYIGWAATKKTKTSDDFLMANRSLGKIQAGFSMAATDIGGNAVVGATAYAYARGLGGAWYNWGAVIPMFLLAFVLAKQLRRMPVLSVPDLLGKRYSDECRLISVIAQLLAIGASLGIQFVIAASTISTISGMNYNLALIITVVIVVGYTIGGGLLAVVNTDVFQFVIICVSVILVIPFGLSRIGGFDILMQKIPSGYMNIGSQGFLVPMSLGLLYMFDYATNQHILQRVFSAKDSSTARFAFTFSSIMYIVFGLVIAFIGVLAYALYPNLEDPQIAYSMIIKEVLPNGVAGIALGGLFAAAMSTADSKIIAASQLFINDIYKPYFCKDKEIGDNRMLNISRIITLIICVLGIGFCLISDSIIQMMYVGGLFYGTAVFIPMIMGIYWKRGTTLATIISMLATMCVGLYSEYFMAGKLEGFLGMPSNLLAIIVSLVLFVVISLATEPPTEEQLAILEEGKSSTI</sequence>
<keyword evidence="4" id="KW-1003">Cell membrane</keyword>
<dbReference type="PROSITE" id="PS50283">
    <property type="entry name" value="NA_SOLUT_SYMP_3"/>
    <property type="match status" value="1"/>
</dbReference>
<feature type="transmembrane region" description="Helical" evidence="9">
    <location>
        <begin position="178"/>
        <end position="196"/>
    </location>
</feature>
<dbReference type="GO" id="GO:0046942">
    <property type="term" value="P:carboxylic acid transport"/>
    <property type="evidence" value="ECO:0007669"/>
    <property type="project" value="UniProtKB-ARBA"/>
</dbReference>
<dbReference type="Pfam" id="PF00474">
    <property type="entry name" value="SSF"/>
    <property type="match status" value="1"/>
</dbReference>
<feature type="transmembrane region" description="Helical" evidence="9">
    <location>
        <begin position="117"/>
        <end position="138"/>
    </location>
</feature>
<keyword evidence="11" id="KW-1185">Reference proteome</keyword>
<dbReference type="GO" id="GO:0022857">
    <property type="term" value="F:transmembrane transporter activity"/>
    <property type="evidence" value="ECO:0007669"/>
    <property type="project" value="InterPro"/>
</dbReference>
<feature type="transmembrane region" description="Helical" evidence="9">
    <location>
        <begin position="256"/>
        <end position="283"/>
    </location>
</feature>
<comment type="similarity">
    <text evidence="2 8">Belongs to the sodium:solute symporter (SSF) (TC 2.A.21) family.</text>
</comment>
<feature type="transmembrane region" description="Helical" evidence="9">
    <location>
        <begin position="355"/>
        <end position="373"/>
    </location>
</feature>
<dbReference type="AlphaFoldDB" id="A0A1M4PLP0"/>
<evidence type="ECO:0000256" key="7">
    <source>
        <dbReference type="ARBA" id="ARBA00023136"/>
    </source>
</evidence>
<dbReference type="OrthoDB" id="9766407at2"/>
<comment type="subcellular location">
    <subcellularLocation>
        <location evidence="1">Membrane</location>
        <topology evidence="1">Multi-pass membrane protein</topology>
    </subcellularLocation>
</comment>
<dbReference type="PANTHER" id="PTHR48086:SF7">
    <property type="entry name" value="SODIUM-SOLUTE SYMPORTER-RELATED"/>
    <property type="match status" value="1"/>
</dbReference>
<dbReference type="InterPro" id="IPR050277">
    <property type="entry name" value="Sodium:Solute_Symporter"/>
</dbReference>
<accession>A0A1M4PLP0</accession>